<gene>
    <name evidence="1" type="ORF">F383_02106</name>
</gene>
<dbReference type="AlphaFoldDB" id="A0A0B0PJ70"/>
<proteinExistence type="predicted"/>
<protein>
    <submittedName>
        <fullName evidence="1">Uncharacterized protein</fullName>
    </submittedName>
</protein>
<organism evidence="1 2">
    <name type="scientific">Gossypium arboreum</name>
    <name type="common">Tree cotton</name>
    <name type="synonym">Gossypium nanking</name>
    <dbReference type="NCBI Taxonomy" id="29729"/>
    <lineage>
        <taxon>Eukaryota</taxon>
        <taxon>Viridiplantae</taxon>
        <taxon>Streptophyta</taxon>
        <taxon>Embryophyta</taxon>
        <taxon>Tracheophyta</taxon>
        <taxon>Spermatophyta</taxon>
        <taxon>Magnoliopsida</taxon>
        <taxon>eudicotyledons</taxon>
        <taxon>Gunneridae</taxon>
        <taxon>Pentapetalae</taxon>
        <taxon>rosids</taxon>
        <taxon>malvids</taxon>
        <taxon>Malvales</taxon>
        <taxon>Malvaceae</taxon>
        <taxon>Malvoideae</taxon>
        <taxon>Gossypium</taxon>
    </lineage>
</organism>
<name>A0A0B0PJ70_GOSAR</name>
<keyword evidence="2" id="KW-1185">Reference proteome</keyword>
<evidence type="ECO:0000313" key="2">
    <source>
        <dbReference type="Proteomes" id="UP000032142"/>
    </source>
</evidence>
<dbReference type="Proteomes" id="UP000032142">
    <property type="component" value="Unassembled WGS sequence"/>
</dbReference>
<evidence type="ECO:0000313" key="1">
    <source>
        <dbReference type="EMBL" id="KHG26513.1"/>
    </source>
</evidence>
<accession>A0A0B0PJ70</accession>
<sequence length="42" mass="4699">MSHSLLLVVVPQLLILVALPHLLFWKLCYIIITGSFATISMC</sequence>
<reference evidence="2" key="1">
    <citation type="submission" date="2014-09" db="EMBL/GenBank/DDBJ databases">
        <authorList>
            <person name="Mudge J."/>
            <person name="Ramaraj T."/>
            <person name="Lindquist I.E."/>
            <person name="Bharti A.K."/>
            <person name="Sundararajan A."/>
            <person name="Cameron C.T."/>
            <person name="Woodward J.E."/>
            <person name="May G.D."/>
            <person name="Brubaker C."/>
            <person name="Broadhvest J."/>
            <person name="Wilkins T.A."/>
        </authorList>
    </citation>
    <scope>NUCLEOTIDE SEQUENCE</scope>
    <source>
        <strain evidence="2">cv. AKA8401</strain>
    </source>
</reference>
<dbReference type="EMBL" id="KN437020">
    <property type="protein sequence ID" value="KHG26513.1"/>
    <property type="molecule type" value="Genomic_DNA"/>
</dbReference>